<dbReference type="SUPFAM" id="SSF46955">
    <property type="entry name" value="Putative DNA-binding domain"/>
    <property type="match status" value="1"/>
</dbReference>
<evidence type="ECO:0000313" key="3">
    <source>
        <dbReference type="Proteomes" id="UP001322481"/>
    </source>
</evidence>
<name>A0ABZ0VMN7_9HYPH</name>
<evidence type="ECO:0000313" key="2">
    <source>
        <dbReference type="EMBL" id="WQB98690.1"/>
    </source>
</evidence>
<organism evidence="2 3">
    <name type="scientific">Mesorhizobium huakuii</name>
    <dbReference type="NCBI Taxonomy" id="28104"/>
    <lineage>
        <taxon>Bacteria</taxon>
        <taxon>Pseudomonadati</taxon>
        <taxon>Pseudomonadota</taxon>
        <taxon>Alphaproteobacteria</taxon>
        <taxon>Hyphomicrobiales</taxon>
        <taxon>Phyllobacteriaceae</taxon>
        <taxon>Mesorhizobium</taxon>
    </lineage>
</organism>
<dbReference type="Proteomes" id="UP001322481">
    <property type="component" value="Chromosome"/>
</dbReference>
<feature type="domain" description="Helix-turn-helix" evidence="1">
    <location>
        <begin position="19"/>
        <end position="69"/>
    </location>
</feature>
<dbReference type="Pfam" id="PF12728">
    <property type="entry name" value="HTH_17"/>
    <property type="match status" value="1"/>
</dbReference>
<evidence type="ECO:0000259" key="1">
    <source>
        <dbReference type="Pfam" id="PF12728"/>
    </source>
</evidence>
<accession>A0ABZ0VMN7</accession>
<reference evidence="2 3" key="1">
    <citation type="submission" date="2023-11" db="EMBL/GenBank/DDBJ databases">
        <authorList>
            <person name="Panchal A.K."/>
            <person name="Meaney J.S."/>
            <person name="Karas B.J."/>
            <person name="diCenzo G.C."/>
        </authorList>
    </citation>
    <scope>NUCLEOTIDE SEQUENCE [LARGE SCALE GENOMIC DNA]</scope>
    <source>
        <strain evidence="2 3">NZP2235</strain>
    </source>
</reference>
<dbReference type="InterPro" id="IPR041657">
    <property type="entry name" value="HTH_17"/>
</dbReference>
<dbReference type="InterPro" id="IPR009061">
    <property type="entry name" value="DNA-bd_dom_put_sf"/>
</dbReference>
<protein>
    <submittedName>
        <fullName evidence="2">Helix-turn-helix domain-containing protein</fullName>
    </submittedName>
</protein>
<sequence length="82" mass="8968">MSKLENLDAKVLEPNLEVFLTPADVANVLGISAKTLANWRVSGFGPKYVKLGSRVVYSTADLVIFVQSRTRTSTSISLEVVR</sequence>
<keyword evidence="3" id="KW-1185">Reference proteome</keyword>
<proteinExistence type="predicted"/>
<dbReference type="RefSeq" id="WP_322418926.1">
    <property type="nucleotide sequence ID" value="NZ_CP139858.1"/>
</dbReference>
<gene>
    <name evidence="2" type="ORF">U0R22_002854</name>
</gene>
<dbReference type="EMBL" id="CP139858">
    <property type="protein sequence ID" value="WQB98690.1"/>
    <property type="molecule type" value="Genomic_DNA"/>
</dbReference>